<dbReference type="Proteomes" id="UP000639338">
    <property type="component" value="Unassembled WGS sequence"/>
</dbReference>
<dbReference type="AlphaFoldDB" id="A0A834XJN3"/>
<comment type="caution">
    <text evidence="1">The sequence shown here is derived from an EMBL/GenBank/DDBJ whole genome shotgun (WGS) entry which is preliminary data.</text>
</comment>
<reference evidence="1 2" key="1">
    <citation type="submission" date="2020-08" db="EMBL/GenBank/DDBJ databases">
        <title>Aphidius gifuensis genome sequencing and assembly.</title>
        <authorList>
            <person name="Du Z."/>
        </authorList>
    </citation>
    <scope>NUCLEOTIDE SEQUENCE [LARGE SCALE GENOMIC DNA]</scope>
    <source>
        <strain evidence="1">YNYX2018</strain>
        <tissue evidence="1">Adults</tissue>
    </source>
</reference>
<sequence>MTDSVMAVRCASKCLLEIFNHAPFLYTNEIESALVAITQLSICQTLFNKNNHKNISSSLSDGGGGDDTCGGNNNNKTTLLDDVLNILISGFLLGGTGSGFLEGTGEKVLSFGKAKDSNQEAL</sequence>
<proteinExistence type="predicted"/>
<evidence type="ECO:0000313" key="1">
    <source>
        <dbReference type="EMBL" id="KAF7987216.1"/>
    </source>
</evidence>
<accession>A0A834XJN3</accession>
<dbReference type="EMBL" id="JACMRX010000008">
    <property type="protein sequence ID" value="KAF7987216.1"/>
    <property type="molecule type" value="Genomic_DNA"/>
</dbReference>
<keyword evidence="2" id="KW-1185">Reference proteome</keyword>
<protein>
    <submittedName>
        <fullName evidence="1">Uncharacterized protein</fullName>
    </submittedName>
</protein>
<gene>
    <name evidence="1" type="ORF">HCN44_010855</name>
</gene>
<name>A0A834XJN3_APHGI</name>
<evidence type="ECO:0000313" key="2">
    <source>
        <dbReference type="Proteomes" id="UP000639338"/>
    </source>
</evidence>
<organism evidence="1 2">
    <name type="scientific">Aphidius gifuensis</name>
    <name type="common">Parasitoid wasp</name>
    <dbReference type="NCBI Taxonomy" id="684658"/>
    <lineage>
        <taxon>Eukaryota</taxon>
        <taxon>Metazoa</taxon>
        <taxon>Ecdysozoa</taxon>
        <taxon>Arthropoda</taxon>
        <taxon>Hexapoda</taxon>
        <taxon>Insecta</taxon>
        <taxon>Pterygota</taxon>
        <taxon>Neoptera</taxon>
        <taxon>Endopterygota</taxon>
        <taxon>Hymenoptera</taxon>
        <taxon>Apocrita</taxon>
        <taxon>Ichneumonoidea</taxon>
        <taxon>Braconidae</taxon>
        <taxon>Aphidiinae</taxon>
        <taxon>Aphidius</taxon>
    </lineage>
</organism>